<feature type="compositionally biased region" description="Basic and acidic residues" evidence="1">
    <location>
        <begin position="1"/>
        <end position="10"/>
    </location>
</feature>
<sequence length="404" mass="40939">MRADDGRIDAEDGALAPGADGTRTAPETAPGHARHVASARDERRAAGARSRLEAAERSAARRAQRQARGPGPWRTIVWPALRLLVVAVIAVALVKLAFFPDAAASEAGGALPPTAAMEEPLVPATVGTVRNDLALTGQVMPDATVAIRSTQTGTVSRILVADGQGVAAGAELYVVRVETPATQPGEDGTLPPPTVRSFTIASPAAGVLTGFALLPNQQVEVGTETGAVQPATFHVDAPLTAQEQYRLTTQPTEAQVQIPGGPAPFACTGLVVLQPTPAAGATPGEDTGVSTATARCQVPGDVRVFAGLAADVTIAGGVAEGVLTLPTTAVLGSADAGTVVRIAADGSQEEVQVQLGLTDGQQIEIRGGLAEGEEVLQFVPGGEPVDPCADPATADPMLCGEVMP</sequence>
<organism evidence="3 4">
    <name type="scientific">Agrococcus versicolor</name>
    <dbReference type="NCBI Taxonomy" id="501482"/>
    <lineage>
        <taxon>Bacteria</taxon>
        <taxon>Bacillati</taxon>
        <taxon>Actinomycetota</taxon>
        <taxon>Actinomycetes</taxon>
        <taxon>Micrococcales</taxon>
        <taxon>Microbacteriaceae</taxon>
        <taxon>Agrococcus</taxon>
    </lineage>
</organism>
<proteinExistence type="predicted"/>
<feature type="region of interest" description="Disordered" evidence="1">
    <location>
        <begin position="1"/>
        <end position="71"/>
    </location>
</feature>
<gene>
    <name evidence="3" type="ORF">GCM10009846_21310</name>
</gene>
<keyword evidence="2" id="KW-1133">Transmembrane helix</keyword>
<accession>A0ABP5MNI3</accession>
<feature type="compositionally biased region" description="Basic and acidic residues" evidence="1">
    <location>
        <begin position="38"/>
        <end position="59"/>
    </location>
</feature>
<dbReference type="RefSeq" id="WP_344343415.1">
    <property type="nucleotide sequence ID" value="NZ_BAAAQT010000006.1"/>
</dbReference>
<keyword evidence="2" id="KW-0812">Transmembrane</keyword>
<dbReference type="EMBL" id="BAAAQT010000006">
    <property type="protein sequence ID" value="GAA2174629.1"/>
    <property type="molecule type" value="Genomic_DNA"/>
</dbReference>
<keyword evidence="4" id="KW-1185">Reference proteome</keyword>
<evidence type="ECO:0000313" key="4">
    <source>
        <dbReference type="Proteomes" id="UP001501599"/>
    </source>
</evidence>
<comment type="caution">
    <text evidence="3">The sequence shown here is derived from an EMBL/GenBank/DDBJ whole genome shotgun (WGS) entry which is preliminary data.</text>
</comment>
<evidence type="ECO:0000256" key="1">
    <source>
        <dbReference type="SAM" id="MobiDB-lite"/>
    </source>
</evidence>
<dbReference type="PANTHER" id="PTHR30469:SF33">
    <property type="entry name" value="SLR1207 PROTEIN"/>
    <property type="match status" value="1"/>
</dbReference>
<name>A0ABP5MNI3_9MICO</name>
<keyword evidence="2" id="KW-0472">Membrane</keyword>
<evidence type="ECO:0000313" key="3">
    <source>
        <dbReference type="EMBL" id="GAA2174629.1"/>
    </source>
</evidence>
<dbReference type="Proteomes" id="UP001501599">
    <property type="component" value="Unassembled WGS sequence"/>
</dbReference>
<dbReference type="Gene3D" id="2.40.50.100">
    <property type="match status" value="1"/>
</dbReference>
<protein>
    <recommendedName>
        <fullName evidence="5">Efflux RND transporter periplasmic adaptor subunit</fullName>
    </recommendedName>
</protein>
<evidence type="ECO:0000256" key="2">
    <source>
        <dbReference type="SAM" id="Phobius"/>
    </source>
</evidence>
<dbReference type="PANTHER" id="PTHR30469">
    <property type="entry name" value="MULTIDRUG RESISTANCE PROTEIN MDTA"/>
    <property type="match status" value="1"/>
</dbReference>
<dbReference type="Gene3D" id="2.40.420.20">
    <property type="match status" value="1"/>
</dbReference>
<evidence type="ECO:0008006" key="5">
    <source>
        <dbReference type="Google" id="ProtNLM"/>
    </source>
</evidence>
<reference evidence="4" key="1">
    <citation type="journal article" date="2019" name="Int. J. Syst. Evol. Microbiol.">
        <title>The Global Catalogue of Microorganisms (GCM) 10K type strain sequencing project: providing services to taxonomists for standard genome sequencing and annotation.</title>
        <authorList>
            <consortium name="The Broad Institute Genomics Platform"/>
            <consortium name="The Broad Institute Genome Sequencing Center for Infectious Disease"/>
            <person name="Wu L."/>
            <person name="Ma J."/>
        </authorList>
    </citation>
    <scope>NUCLEOTIDE SEQUENCE [LARGE SCALE GENOMIC DNA]</scope>
    <source>
        <strain evidence="4">JCM 16026</strain>
    </source>
</reference>
<feature type="transmembrane region" description="Helical" evidence="2">
    <location>
        <begin position="75"/>
        <end position="98"/>
    </location>
</feature>